<dbReference type="EnsemblMetazoa" id="SCAU009838-RA">
    <property type="protein sequence ID" value="SCAU009838-PA"/>
    <property type="gene ID" value="SCAU009838"/>
</dbReference>
<dbReference type="GO" id="GO:0016020">
    <property type="term" value="C:membrane"/>
    <property type="evidence" value="ECO:0007669"/>
    <property type="project" value="TreeGrafter"/>
</dbReference>
<dbReference type="SUPFAM" id="SSF52087">
    <property type="entry name" value="CRAL/TRIO domain"/>
    <property type="match status" value="1"/>
</dbReference>
<dbReference type="PANTHER" id="PTHR10174">
    <property type="entry name" value="ALPHA-TOCOPHEROL TRANSFER PROTEIN-RELATED"/>
    <property type="match status" value="1"/>
</dbReference>
<dbReference type="InterPro" id="IPR036273">
    <property type="entry name" value="CRAL/TRIO_N_dom_sf"/>
</dbReference>
<dbReference type="VEuPathDB" id="VectorBase:SCAU009838"/>
<dbReference type="PRINTS" id="PR00180">
    <property type="entry name" value="CRETINALDHBP"/>
</dbReference>
<dbReference type="CDD" id="cd00170">
    <property type="entry name" value="SEC14"/>
    <property type="match status" value="1"/>
</dbReference>
<dbReference type="SMART" id="SM00516">
    <property type="entry name" value="SEC14"/>
    <property type="match status" value="1"/>
</dbReference>
<evidence type="ECO:0000313" key="2">
    <source>
        <dbReference type="EnsemblMetazoa" id="SCAU009838-PA"/>
    </source>
</evidence>
<dbReference type="Gene3D" id="3.40.525.10">
    <property type="entry name" value="CRAL-TRIO lipid binding domain"/>
    <property type="match status" value="1"/>
</dbReference>
<dbReference type="InterPro" id="IPR036865">
    <property type="entry name" value="CRAL-TRIO_dom_sf"/>
</dbReference>
<dbReference type="PROSITE" id="PS50191">
    <property type="entry name" value="CRAL_TRIO"/>
    <property type="match status" value="1"/>
</dbReference>
<accession>A0A1I8PP57</accession>
<dbReference type="SUPFAM" id="SSF46938">
    <property type="entry name" value="CRAL/TRIO N-terminal domain"/>
    <property type="match status" value="1"/>
</dbReference>
<keyword evidence="3" id="KW-1185">Reference proteome</keyword>
<dbReference type="KEGG" id="scac:106085629"/>
<dbReference type="Pfam" id="PF00650">
    <property type="entry name" value="CRAL_TRIO"/>
    <property type="match status" value="1"/>
</dbReference>
<proteinExistence type="predicted"/>
<dbReference type="PANTHER" id="PTHR10174:SF216">
    <property type="entry name" value="CRAL-TRIO DOMAIN-CONTAINING PROTEIN-RELATED"/>
    <property type="match status" value="1"/>
</dbReference>
<dbReference type="Proteomes" id="UP000095300">
    <property type="component" value="Unassembled WGS sequence"/>
</dbReference>
<feature type="domain" description="CRAL-TRIO" evidence="1">
    <location>
        <begin position="119"/>
        <end position="255"/>
    </location>
</feature>
<dbReference type="OrthoDB" id="6682367at2759"/>
<protein>
    <recommendedName>
        <fullName evidence="1">CRAL-TRIO domain-containing protein</fullName>
    </recommendedName>
</protein>
<dbReference type="AlphaFoldDB" id="A0A1I8PP57"/>
<dbReference type="GO" id="GO:1902936">
    <property type="term" value="F:phosphatidylinositol bisphosphate binding"/>
    <property type="evidence" value="ECO:0007669"/>
    <property type="project" value="TreeGrafter"/>
</dbReference>
<gene>
    <name evidence="2" type="primary">106085629</name>
</gene>
<evidence type="ECO:0000313" key="3">
    <source>
        <dbReference type="Proteomes" id="UP000095300"/>
    </source>
</evidence>
<reference evidence="2" key="1">
    <citation type="submission" date="2020-05" db="UniProtKB">
        <authorList>
            <consortium name="EnsemblMetazoa"/>
        </authorList>
    </citation>
    <scope>IDENTIFICATION</scope>
    <source>
        <strain evidence="2">USDA</strain>
    </source>
</reference>
<dbReference type="InterPro" id="IPR001251">
    <property type="entry name" value="CRAL-TRIO_dom"/>
</dbReference>
<dbReference type="Gene3D" id="1.20.5.1200">
    <property type="entry name" value="Alpha-tocopherol transfer"/>
    <property type="match status" value="1"/>
</dbReference>
<dbReference type="Gene3D" id="1.10.8.20">
    <property type="entry name" value="N-terminal domain of phosphatidylinositol transfer protein sec14p"/>
    <property type="match status" value="1"/>
</dbReference>
<name>A0A1I8PP57_STOCA</name>
<evidence type="ECO:0000259" key="1">
    <source>
        <dbReference type="PROSITE" id="PS50191"/>
    </source>
</evidence>
<sequence length="308" mass="35343">MAKIEALNEELQKIANEELGEITQRIPKDLDAFKLWIQHQPHLKVRDDDQFLIQFLRGCKYSLEKAKGKLDLFFSLKGKYPELCNLTNVDEPKFREMNGVGFQLLPKPLNGTGPRIVAVRYNFSTSKYAIDDIFHQSCALHEAMIMNDPYACICGLVYIVDFSQATASHYLQMTPSFCKKLVIFLEKSMPLRIKSVYYIRTATAAQHFFKMLLPFFSEKLRQRIHIMGHDLSDLLQDIPPSYLPQDFGGELPLLDELASSMDDMWDKHREYFKMNALCGCDESLRPGKPLDIDGLFGVGGSFRQIIVD</sequence>
<organism evidence="2 3">
    <name type="scientific">Stomoxys calcitrans</name>
    <name type="common">Stable fly</name>
    <name type="synonym">Conops calcitrans</name>
    <dbReference type="NCBI Taxonomy" id="35570"/>
    <lineage>
        <taxon>Eukaryota</taxon>
        <taxon>Metazoa</taxon>
        <taxon>Ecdysozoa</taxon>
        <taxon>Arthropoda</taxon>
        <taxon>Hexapoda</taxon>
        <taxon>Insecta</taxon>
        <taxon>Pterygota</taxon>
        <taxon>Neoptera</taxon>
        <taxon>Endopterygota</taxon>
        <taxon>Diptera</taxon>
        <taxon>Brachycera</taxon>
        <taxon>Muscomorpha</taxon>
        <taxon>Muscoidea</taxon>
        <taxon>Muscidae</taxon>
        <taxon>Stomoxys</taxon>
    </lineage>
</organism>